<dbReference type="EMBL" id="BJHW01000001">
    <property type="protein sequence ID" value="GDY49990.1"/>
    <property type="molecule type" value="Genomic_DNA"/>
</dbReference>
<gene>
    <name evidence="1" type="ORF">SVIO_006130</name>
</gene>
<name>A0A4D4KTU6_STRVO</name>
<dbReference type="AlphaFoldDB" id="A0A4D4KTU6"/>
<comment type="caution">
    <text evidence="1">The sequence shown here is derived from an EMBL/GenBank/DDBJ whole genome shotgun (WGS) entry which is preliminary data.</text>
</comment>
<reference evidence="1 2" key="1">
    <citation type="journal article" date="2020" name="Int. J. Syst. Evol. Microbiol.">
        <title>Reclassification of Streptomyces castelarensis and Streptomyces sporoclivatus as later heterotypic synonyms of Streptomyces antimycoticus.</title>
        <authorList>
            <person name="Komaki H."/>
            <person name="Tamura T."/>
        </authorList>
    </citation>
    <scope>NUCLEOTIDE SEQUENCE [LARGE SCALE GENOMIC DNA]</scope>
    <source>
        <strain evidence="1 2">NBRC 13459</strain>
    </source>
</reference>
<keyword evidence="2" id="KW-1185">Reference proteome</keyword>
<dbReference type="Proteomes" id="UP000301309">
    <property type="component" value="Unassembled WGS sequence"/>
</dbReference>
<proteinExistence type="predicted"/>
<sequence>MPETGSGMIPEGSARSAGLLASAVDSSAAGSSSGGCSAGAASRMTWALVPLMPNEDTPARRGWSFSGQSMRSVSSLTFPAVQSTCVLGRVTCRVSGRTPSRMAMTILMTPPTPAAACACPMLDFNDPSHSGRSSGRSRP</sequence>
<accession>A0A4D4KTU6</accession>
<evidence type="ECO:0000313" key="2">
    <source>
        <dbReference type="Proteomes" id="UP000301309"/>
    </source>
</evidence>
<organism evidence="1 2">
    <name type="scientific">Streptomyces violaceusniger</name>
    <dbReference type="NCBI Taxonomy" id="68280"/>
    <lineage>
        <taxon>Bacteria</taxon>
        <taxon>Bacillati</taxon>
        <taxon>Actinomycetota</taxon>
        <taxon>Actinomycetes</taxon>
        <taxon>Kitasatosporales</taxon>
        <taxon>Streptomycetaceae</taxon>
        <taxon>Streptomyces</taxon>
        <taxon>Streptomyces violaceusniger group</taxon>
    </lineage>
</organism>
<protein>
    <submittedName>
        <fullName evidence="1">Uncharacterized protein</fullName>
    </submittedName>
</protein>
<evidence type="ECO:0000313" key="1">
    <source>
        <dbReference type="EMBL" id="GDY49990.1"/>
    </source>
</evidence>